<keyword evidence="8" id="KW-1185">Reference proteome</keyword>
<keyword evidence="4" id="KW-1133">Transmembrane helix</keyword>
<accession>A0A2B4SYE0</accession>
<comment type="caution">
    <text evidence="3">Lacks conserved residue(s) required for the propagation of feature annotation.</text>
</comment>
<keyword evidence="4" id="KW-0812">Transmembrane</keyword>
<dbReference type="AlphaFoldDB" id="A0A2B4SYE0"/>
<dbReference type="SUPFAM" id="SSF63501">
    <property type="entry name" value="Frizzled cysteine-rich domain"/>
    <property type="match status" value="2"/>
</dbReference>
<reference evidence="8" key="1">
    <citation type="journal article" date="2017" name="bioRxiv">
        <title>Comparative analysis of the genomes of Stylophora pistillata and Acropora digitifera provides evidence for extensive differences between species of corals.</title>
        <authorList>
            <person name="Voolstra C.R."/>
            <person name="Li Y."/>
            <person name="Liew Y.J."/>
            <person name="Baumgarten S."/>
            <person name="Zoccola D."/>
            <person name="Flot J.-F."/>
            <person name="Tambutte S."/>
            <person name="Allemand D."/>
            <person name="Aranda M."/>
        </authorList>
    </citation>
    <scope>NUCLEOTIDE SEQUENCE [LARGE SCALE GENOMIC DNA]</scope>
</reference>
<evidence type="ECO:0000256" key="1">
    <source>
        <dbReference type="ARBA" id="ARBA00022473"/>
    </source>
</evidence>
<dbReference type="GO" id="GO:0017147">
    <property type="term" value="F:Wnt-protein binding"/>
    <property type="evidence" value="ECO:0007669"/>
    <property type="project" value="TreeGrafter"/>
</dbReference>
<dbReference type="GO" id="GO:0042813">
    <property type="term" value="F:Wnt receptor activity"/>
    <property type="evidence" value="ECO:0007669"/>
    <property type="project" value="TreeGrafter"/>
</dbReference>
<gene>
    <name evidence="7" type="ORF">AWC38_SpisGene1179</name>
</gene>
<keyword evidence="5" id="KW-0732">Signal</keyword>
<evidence type="ECO:0000256" key="4">
    <source>
        <dbReference type="SAM" id="Phobius"/>
    </source>
</evidence>
<organism evidence="7 8">
    <name type="scientific">Stylophora pistillata</name>
    <name type="common">Smooth cauliflower coral</name>
    <dbReference type="NCBI Taxonomy" id="50429"/>
    <lineage>
        <taxon>Eukaryota</taxon>
        <taxon>Metazoa</taxon>
        <taxon>Cnidaria</taxon>
        <taxon>Anthozoa</taxon>
        <taxon>Hexacorallia</taxon>
        <taxon>Scleractinia</taxon>
        <taxon>Astrocoeniina</taxon>
        <taxon>Pocilloporidae</taxon>
        <taxon>Stylophora</taxon>
    </lineage>
</organism>
<evidence type="ECO:0000313" key="7">
    <source>
        <dbReference type="EMBL" id="PFX33900.1"/>
    </source>
</evidence>
<dbReference type="PANTHER" id="PTHR11309">
    <property type="entry name" value="FRIZZLED"/>
    <property type="match status" value="1"/>
</dbReference>
<comment type="caution">
    <text evidence="7">The sequence shown here is derived from an EMBL/GenBank/DDBJ whole genome shotgun (WGS) entry which is preliminary data.</text>
</comment>
<dbReference type="PROSITE" id="PS50038">
    <property type="entry name" value="FZ"/>
    <property type="match status" value="2"/>
</dbReference>
<dbReference type="GO" id="GO:0035567">
    <property type="term" value="P:non-canonical Wnt signaling pathway"/>
    <property type="evidence" value="ECO:0007669"/>
    <property type="project" value="TreeGrafter"/>
</dbReference>
<dbReference type="Gene3D" id="1.10.2000.10">
    <property type="entry name" value="Frizzled cysteine-rich domain"/>
    <property type="match status" value="2"/>
</dbReference>
<keyword evidence="2" id="KW-1015">Disulfide bond</keyword>
<dbReference type="InterPro" id="IPR015526">
    <property type="entry name" value="Frizzled/SFRP"/>
</dbReference>
<feature type="domain" description="FZ" evidence="6">
    <location>
        <begin position="173"/>
        <end position="301"/>
    </location>
</feature>
<proteinExistence type="predicted"/>
<dbReference type="CDD" id="cd07066">
    <property type="entry name" value="CRD_FZ"/>
    <property type="match status" value="1"/>
</dbReference>
<name>A0A2B4SYE0_STYPI</name>
<dbReference type="GO" id="GO:0060070">
    <property type="term" value="P:canonical Wnt signaling pathway"/>
    <property type="evidence" value="ECO:0007669"/>
    <property type="project" value="TreeGrafter"/>
</dbReference>
<dbReference type="InterPro" id="IPR036790">
    <property type="entry name" value="Frizzled_dom_sf"/>
</dbReference>
<evidence type="ECO:0000256" key="5">
    <source>
        <dbReference type="SAM" id="SignalP"/>
    </source>
</evidence>
<dbReference type="OrthoDB" id="5969431at2759"/>
<dbReference type="PANTHER" id="PTHR11309:SF126">
    <property type="entry name" value="FRIZZLED-2"/>
    <property type="match status" value="1"/>
</dbReference>
<keyword evidence="4" id="KW-0472">Membrane</keyword>
<evidence type="ECO:0000259" key="6">
    <source>
        <dbReference type="PROSITE" id="PS50038"/>
    </source>
</evidence>
<feature type="chain" id="PRO_5012902768" description="FZ domain-containing protein" evidence="5">
    <location>
        <begin position="20"/>
        <end position="384"/>
    </location>
</feature>
<dbReference type="EMBL" id="LSMT01000007">
    <property type="protein sequence ID" value="PFX33900.1"/>
    <property type="molecule type" value="Genomic_DNA"/>
</dbReference>
<dbReference type="Pfam" id="PF01392">
    <property type="entry name" value="Fz"/>
    <property type="match status" value="2"/>
</dbReference>
<dbReference type="InterPro" id="IPR020067">
    <property type="entry name" value="Frizzled_dom"/>
</dbReference>
<protein>
    <recommendedName>
        <fullName evidence="6">FZ domain-containing protein</fullName>
    </recommendedName>
</protein>
<dbReference type="Proteomes" id="UP000225706">
    <property type="component" value="Unassembled WGS sequence"/>
</dbReference>
<feature type="domain" description="FZ" evidence="6">
    <location>
        <begin position="32"/>
        <end position="156"/>
    </location>
</feature>
<evidence type="ECO:0000256" key="3">
    <source>
        <dbReference type="PROSITE-ProRule" id="PRU00090"/>
    </source>
</evidence>
<evidence type="ECO:0000313" key="8">
    <source>
        <dbReference type="Proteomes" id="UP000225706"/>
    </source>
</evidence>
<dbReference type="GO" id="GO:0005886">
    <property type="term" value="C:plasma membrane"/>
    <property type="evidence" value="ECO:0007669"/>
    <property type="project" value="TreeGrafter"/>
</dbReference>
<evidence type="ECO:0000256" key="2">
    <source>
        <dbReference type="ARBA" id="ARBA00023157"/>
    </source>
</evidence>
<feature type="signal peptide" evidence="5">
    <location>
        <begin position="1"/>
        <end position="19"/>
    </location>
</feature>
<sequence>MRFLFKTLWVMFRCTTVFALLCAKVTGSSAQPMGNHCVSLKETPFEMCMNAGYDKTVPFQDDLTGAEQQEVAREFTEILQSTKNCSSNGVAELIECSLVVPKCNDFGEPVYPCRQVCAEYLRRCEHQLSKHALDYLIPLCLLLSKGCDGCEPCFRPSNFTANETASGPLDRGCQELIFPACKSLGAYDNTLISISMQKELYSWFFNKEYNINNTETKFPAAVQKLLDQYPKCQENIKKLFCGEHFPPCFPDESPRVYSLCQPLCDQIATDCPGFFSQDLIASEYCSSKARAHSKHGYCQSTKWPTSFEWFHRKAATKSPSLILESHMHHGIKVWQIFIAVFIPTLAVGLAVAVAIWMKKRSSRHLAAYIKHYERDADDTFPLDT</sequence>
<keyword evidence="1" id="KW-0217">Developmental protein</keyword>
<feature type="transmembrane region" description="Helical" evidence="4">
    <location>
        <begin position="333"/>
        <end position="356"/>
    </location>
</feature>